<dbReference type="RefSeq" id="WP_169628619.1">
    <property type="nucleotide sequence ID" value="NZ_JABCMA010000008.1"/>
</dbReference>
<comment type="caution">
    <text evidence="3">The sequence shown here is derived from an EMBL/GenBank/DDBJ whole genome shotgun (WGS) entry which is preliminary data.</text>
</comment>
<gene>
    <name evidence="3" type="ORF">HKB35_10200</name>
</gene>
<sequence length="1010" mass="115855">MTKAENIQKLKGISYSNLVTDLDLANISGVFTTRRLFDSSKSISLYMKGIRILEGLHESGDASFNSLFFFQKIGNGNRFNTKQLIGGQNSNLYKELTILSDTLGLNKSIKTEEGLKAAETYFQEAVEIFRYVTKVDSLDEVDIDKFQNFILPLRTQEDRWHEDLTPQNHKALRSIALCLNQHFNTADFGKCVSVQRSDTQFKTKDLFERPDKHMERWVNSWNEFLDAKKAFSTKPFKNAVAKFRDFLEATYSSDSSPFPEDPKLYFSKYRNDEYYKWLNEQVDNNQINNKVLITALNAINSYSNWFIATYMSDVEEDGELVTIGHPIVSNYRFEQILLQHGDENGDIKLSESAKPSPPLWMVLKLKEILTENDYAWPKSLTNQYNNNIVDENGNPVWIPVITYLFLIMLEIPLRKIQVLRLDSGEGDIWKYDAKSDLWVKNDHQAASYWKNTGAKIQNRGVFRRKMINATLAPQFAFYINSNKTADKSVGFGEKSGYEIPWKNQAAIKYLDELRDWQEKYNPVTVPVKYKDIPGTIFDGTPSEKVVASIPDRFYLFRSAKEVKDGTRQMPPSNSVLNNFWLKLMEELERQLHDEGIDCQIIINRNKKTGAPQQALYTPHGLRVAGLTSLAQQGVPIDILSKIVAGHKSILMTIYYLKYHPSHISEVLNEASRDLELKYQSSFQNWLKEAAWDQVAKYTAYNSEDAVDGIKSAASSFTASLWNSTNLGLCPYNGTRCNDGGACVRKNGKGNNTYLPVKDKNCVMCRHFITGLPWLTELWVHGNALLLKSEKMSKELETSQQEIHKLKSNRLKLKKNGEDIPTQLTTKIKKSETIHERNSIELDNIFNELHSTHLLIEKIKALPKPPVSEQDDAKGSNLPALFMHNDSEFELDYIEMPSNFQNLDFVIQASRFYKHERNEDFEREREQFIDSILLRNGYEPLMLMDLTPEEKRQSADAFAKFLVTKVDAETLQLLKDGRTTLAGIGIEKELMEATPVNIPKNLLTQQPTFMS</sequence>
<dbReference type="Pfam" id="PF13009">
    <property type="entry name" value="Integrase_2"/>
    <property type="match status" value="2"/>
</dbReference>
<dbReference type="GO" id="GO:0015074">
    <property type="term" value="P:DNA integration"/>
    <property type="evidence" value="ECO:0007669"/>
    <property type="project" value="InterPro"/>
</dbReference>
<reference evidence="3 4" key="1">
    <citation type="submission" date="2020-04" db="EMBL/GenBank/DDBJ databases">
        <title>Whole-genome sequencing of Vibrio spp. from China reveals different genetic environments of blaCTX-M-14 among diverse lineages.</title>
        <authorList>
            <person name="Zheng Z."/>
            <person name="Ye L."/>
            <person name="Chen S."/>
        </authorList>
    </citation>
    <scope>NUCLEOTIDE SEQUENCE [LARGE SCALE GENOMIC DNA]</scope>
    <source>
        <strain evidence="3 4">Vb1636</strain>
    </source>
</reference>
<proteinExistence type="predicted"/>
<dbReference type="GO" id="GO:0003677">
    <property type="term" value="F:DNA binding"/>
    <property type="evidence" value="ECO:0007669"/>
    <property type="project" value="InterPro"/>
</dbReference>
<name>A0A7Y0QYZ4_VIBAL</name>
<keyword evidence="2" id="KW-0175">Coiled coil</keyword>
<evidence type="ECO:0000313" key="3">
    <source>
        <dbReference type="EMBL" id="NMR73990.1"/>
    </source>
</evidence>
<dbReference type="InterPro" id="IPR013762">
    <property type="entry name" value="Integrase-like_cat_sf"/>
</dbReference>
<dbReference type="InterPro" id="IPR024965">
    <property type="entry name" value="Putative_integrase"/>
</dbReference>
<evidence type="ECO:0008006" key="5">
    <source>
        <dbReference type="Google" id="ProtNLM"/>
    </source>
</evidence>
<dbReference type="Gene3D" id="1.10.443.10">
    <property type="entry name" value="Intergrase catalytic core"/>
    <property type="match status" value="1"/>
</dbReference>
<keyword evidence="1" id="KW-0233">DNA recombination</keyword>
<dbReference type="AlphaFoldDB" id="A0A7Y0QYZ4"/>
<dbReference type="InterPro" id="IPR011010">
    <property type="entry name" value="DNA_brk_join_enz"/>
</dbReference>
<organism evidence="3 4">
    <name type="scientific">Vibrio alginolyticus</name>
    <dbReference type="NCBI Taxonomy" id="663"/>
    <lineage>
        <taxon>Bacteria</taxon>
        <taxon>Pseudomonadati</taxon>
        <taxon>Pseudomonadota</taxon>
        <taxon>Gammaproteobacteria</taxon>
        <taxon>Vibrionales</taxon>
        <taxon>Vibrionaceae</taxon>
        <taxon>Vibrio</taxon>
    </lineage>
</organism>
<evidence type="ECO:0000256" key="1">
    <source>
        <dbReference type="ARBA" id="ARBA00023172"/>
    </source>
</evidence>
<feature type="coiled-coil region" evidence="2">
    <location>
        <begin position="788"/>
        <end position="815"/>
    </location>
</feature>
<evidence type="ECO:0000256" key="2">
    <source>
        <dbReference type="SAM" id="Coils"/>
    </source>
</evidence>
<protein>
    <recommendedName>
        <fullName evidence="5">Integrase</fullName>
    </recommendedName>
</protein>
<dbReference type="GO" id="GO:0006310">
    <property type="term" value="P:DNA recombination"/>
    <property type="evidence" value="ECO:0007669"/>
    <property type="project" value="UniProtKB-KW"/>
</dbReference>
<accession>A0A7Y0QYZ4</accession>
<dbReference type="Proteomes" id="UP000565155">
    <property type="component" value="Unassembled WGS sequence"/>
</dbReference>
<dbReference type="SUPFAM" id="SSF56349">
    <property type="entry name" value="DNA breaking-rejoining enzymes"/>
    <property type="match status" value="1"/>
</dbReference>
<evidence type="ECO:0000313" key="4">
    <source>
        <dbReference type="Proteomes" id="UP000565155"/>
    </source>
</evidence>
<dbReference type="EMBL" id="JABCMA010000008">
    <property type="protein sequence ID" value="NMR73990.1"/>
    <property type="molecule type" value="Genomic_DNA"/>
</dbReference>